<dbReference type="AlphaFoldDB" id="A0A371HC24"/>
<dbReference type="EMBL" id="QJKJ01003015">
    <property type="protein sequence ID" value="RDY00363.1"/>
    <property type="molecule type" value="Genomic_DNA"/>
</dbReference>
<sequence>MLKIGQDIERLEMRQGKLPSVRCIKGGEGNILVIDQDIKREMRELFYKLFNDGQGSICNMEGLEI</sequence>
<evidence type="ECO:0000313" key="1">
    <source>
        <dbReference type="EMBL" id="RDY00363.1"/>
    </source>
</evidence>
<keyword evidence="2" id="KW-1185">Reference proteome</keyword>
<name>A0A371HC24_MUCPR</name>
<accession>A0A371HC24</accession>
<gene>
    <name evidence="1" type="ORF">CR513_16474</name>
</gene>
<dbReference type="Proteomes" id="UP000257109">
    <property type="component" value="Unassembled WGS sequence"/>
</dbReference>
<organism evidence="1 2">
    <name type="scientific">Mucuna pruriens</name>
    <name type="common">Velvet bean</name>
    <name type="synonym">Dolichos pruriens</name>
    <dbReference type="NCBI Taxonomy" id="157652"/>
    <lineage>
        <taxon>Eukaryota</taxon>
        <taxon>Viridiplantae</taxon>
        <taxon>Streptophyta</taxon>
        <taxon>Embryophyta</taxon>
        <taxon>Tracheophyta</taxon>
        <taxon>Spermatophyta</taxon>
        <taxon>Magnoliopsida</taxon>
        <taxon>eudicotyledons</taxon>
        <taxon>Gunneridae</taxon>
        <taxon>Pentapetalae</taxon>
        <taxon>rosids</taxon>
        <taxon>fabids</taxon>
        <taxon>Fabales</taxon>
        <taxon>Fabaceae</taxon>
        <taxon>Papilionoideae</taxon>
        <taxon>50 kb inversion clade</taxon>
        <taxon>NPAAA clade</taxon>
        <taxon>indigoferoid/millettioid clade</taxon>
        <taxon>Phaseoleae</taxon>
        <taxon>Mucuna</taxon>
    </lineage>
</organism>
<comment type="caution">
    <text evidence="1">The sequence shown here is derived from an EMBL/GenBank/DDBJ whole genome shotgun (WGS) entry which is preliminary data.</text>
</comment>
<evidence type="ECO:0000313" key="2">
    <source>
        <dbReference type="Proteomes" id="UP000257109"/>
    </source>
</evidence>
<proteinExistence type="predicted"/>
<reference evidence="1" key="1">
    <citation type="submission" date="2018-05" db="EMBL/GenBank/DDBJ databases">
        <title>Draft genome of Mucuna pruriens seed.</title>
        <authorList>
            <person name="Nnadi N.E."/>
            <person name="Vos R."/>
            <person name="Hasami M.H."/>
            <person name="Devisetty U.K."/>
            <person name="Aguiy J.C."/>
        </authorList>
    </citation>
    <scope>NUCLEOTIDE SEQUENCE [LARGE SCALE GENOMIC DNA]</scope>
    <source>
        <strain evidence="1">JCA_2017</strain>
    </source>
</reference>
<feature type="non-terminal residue" evidence="1">
    <location>
        <position position="1"/>
    </location>
</feature>
<protein>
    <submittedName>
        <fullName evidence="1">Uncharacterized protein</fullName>
    </submittedName>
</protein>